<evidence type="ECO:0000259" key="1">
    <source>
        <dbReference type="Pfam" id="PF12146"/>
    </source>
</evidence>
<dbReference type="Pfam" id="PF12146">
    <property type="entry name" value="Hydrolase_4"/>
    <property type="match status" value="1"/>
</dbReference>
<dbReference type="PANTHER" id="PTHR12277:SF79">
    <property type="entry name" value="XAA-PRO DIPEPTIDYL-PEPTIDASE-RELATED"/>
    <property type="match status" value="1"/>
</dbReference>
<dbReference type="Gene3D" id="3.40.50.1820">
    <property type="entry name" value="alpha/beta hydrolase"/>
    <property type="match status" value="1"/>
</dbReference>
<dbReference type="AlphaFoldDB" id="A0A1H6XP84"/>
<dbReference type="InterPro" id="IPR022742">
    <property type="entry name" value="Hydrolase_4"/>
</dbReference>
<dbReference type="EMBL" id="FNYE01000009">
    <property type="protein sequence ID" value="SEJ30891.1"/>
    <property type="molecule type" value="Genomic_DNA"/>
</dbReference>
<dbReference type="InterPro" id="IPR029058">
    <property type="entry name" value="AB_hydrolase_fold"/>
</dbReference>
<gene>
    <name evidence="2" type="ORF">SAMN05192539_100934</name>
</gene>
<accession>A0A1H6XP84</accession>
<reference evidence="3" key="1">
    <citation type="submission" date="2016-10" db="EMBL/GenBank/DDBJ databases">
        <authorList>
            <person name="Varghese N."/>
            <person name="Submissions S."/>
        </authorList>
    </citation>
    <scope>NUCLEOTIDE SEQUENCE [LARGE SCALE GENOMIC DNA]</scope>
    <source>
        <strain evidence="3">LMG 26031</strain>
    </source>
</reference>
<keyword evidence="3" id="KW-1185">Reference proteome</keyword>
<dbReference type="RefSeq" id="WP_090865824.1">
    <property type="nucleotide sequence ID" value="NZ_FNYE01000009.1"/>
</dbReference>
<dbReference type="SUPFAM" id="SSF53474">
    <property type="entry name" value="alpha/beta-Hydrolases"/>
    <property type="match status" value="1"/>
</dbReference>
<organism evidence="2 3">
    <name type="scientific">Paraburkholderia diazotrophica</name>
    <dbReference type="NCBI Taxonomy" id="667676"/>
    <lineage>
        <taxon>Bacteria</taxon>
        <taxon>Pseudomonadati</taxon>
        <taxon>Pseudomonadota</taxon>
        <taxon>Betaproteobacteria</taxon>
        <taxon>Burkholderiales</taxon>
        <taxon>Burkholderiaceae</taxon>
        <taxon>Paraburkholderia</taxon>
    </lineage>
</organism>
<dbReference type="Proteomes" id="UP000198866">
    <property type="component" value="Unassembled WGS sequence"/>
</dbReference>
<dbReference type="PANTHER" id="PTHR12277">
    <property type="entry name" value="ALPHA/BETA HYDROLASE DOMAIN-CONTAINING PROTEIN"/>
    <property type="match status" value="1"/>
</dbReference>
<sequence length="268" mass="29281">MPLLVLCIRLALAAYVIALIALYFMQDRMLLPATLYDAEPPTRHHAGYDVEPWHASGQYAGYVATPVIGTPRGTFVIYHGNAESAENKLPLAEIFLRAGYRVVLAEYPGHGKREGSRTMKAALNASRDALAAVREQWNGHVYLVGESLGAGMATQAIRGNESTVAGVVLITPWDTLASVAAQTLWIFPVRWMLHEPFDSIDALARYTGPVVVIGAQKDTLIPVAHARGLASAHRGARLMLLTDANHDDWFDAMTGERWQQVLLWLGAG</sequence>
<name>A0A1H6XP84_9BURK</name>
<dbReference type="OrthoDB" id="9777090at2"/>
<evidence type="ECO:0000313" key="2">
    <source>
        <dbReference type="EMBL" id="SEJ30891.1"/>
    </source>
</evidence>
<feature type="domain" description="Serine aminopeptidase S33" evidence="1">
    <location>
        <begin position="70"/>
        <end position="176"/>
    </location>
</feature>
<protein>
    <recommendedName>
        <fullName evidence="1">Serine aminopeptidase S33 domain-containing protein</fullName>
    </recommendedName>
</protein>
<evidence type="ECO:0000313" key="3">
    <source>
        <dbReference type="Proteomes" id="UP000198866"/>
    </source>
</evidence>
<dbReference type="STRING" id="667676.SAMN05192539_100934"/>
<proteinExistence type="predicted"/>